<dbReference type="SUPFAM" id="SSF52833">
    <property type="entry name" value="Thioredoxin-like"/>
    <property type="match status" value="1"/>
</dbReference>
<dbReference type="InterPro" id="IPR040079">
    <property type="entry name" value="Glutathione_S-Trfase"/>
</dbReference>
<dbReference type="GO" id="GO:0004364">
    <property type="term" value="F:glutathione transferase activity"/>
    <property type="evidence" value="ECO:0007669"/>
    <property type="project" value="InterPro"/>
</dbReference>
<dbReference type="GO" id="GO:0045174">
    <property type="term" value="F:glutathione dehydrogenase (ascorbate) activity"/>
    <property type="evidence" value="ECO:0007669"/>
    <property type="project" value="TreeGrafter"/>
</dbReference>
<dbReference type="PRINTS" id="PR01625">
    <property type="entry name" value="GSTRNSFRASEO"/>
</dbReference>
<proteinExistence type="inferred from homology"/>
<feature type="domain" description="GST N-terminal" evidence="3">
    <location>
        <begin position="1"/>
        <end position="71"/>
    </location>
</feature>
<keyword evidence="2" id="KW-0560">Oxidoreductase</keyword>
<evidence type="ECO:0000313" key="5">
    <source>
        <dbReference type="EMBL" id="CAB3387766.1"/>
    </source>
</evidence>
<dbReference type="FunFam" id="1.20.1050.10:FF:000009">
    <property type="entry name" value="Glutathione S-transferase omega-1"/>
    <property type="match status" value="1"/>
</dbReference>
<dbReference type="InterPro" id="IPR050983">
    <property type="entry name" value="GST_Omega/HSP26"/>
</dbReference>
<dbReference type="PROSITE" id="PS50404">
    <property type="entry name" value="GST_NTER"/>
    <property type="match status" value="1"/>
</dbReference>
<dbReference type="SFLD" id="SFLDS00019">
    <property type="entry name" value="Glutathione_Transferase_(cytos"/>
    <property type="match status" value="1"/>
</dbReference>
<evidence type="ECO:0000259" key="4">
    <source>
        <dbReference type="PROSITE" id="PS50405"/>
    </source>
</evidence>
<dbReference type="PANTHER" id="PTHR43968:SF6">
    <property type="entry name" value="GLUTATHIONE S-TRANSFERASE OMEGA"/>
    <property type="match status" value="1"/>
</dbReference>
<evidence type="ECO:0000313" key="6">
    <source>
        <dbReference type="Proteomes" id="UP000494165"/>
    </source>
</evidence>
<dbReference type="InterPro" id="IPR004045">
    <property type="entry name" value="Glutathione_S-Trfase_N"/>
</dbReference>
<dbReference type="Pfam" id="PF13409">
    <property type="entry name" value="GST_N_2"/>
    <property type="match status" value="1"/>
</dbReference>
<dbReference type="PANTHER" id="PTHR43968">
    <property type="match status" value="1"/>
</dbReference>
<dbReference type="SFLD" id="SFLDG00358">
    <property type="entry name" value="Main_(cytGST)"/>
    <property type="match status" value="1"/>
</dbReference>
<name>A0A8S1E0E6_9INSE</name>
<dbReference type="GO" id="GO:0006749">
    <property type="term" value="P:glutathione metabolic process"/>
    <property type="evidence" value="ECO:0007669"/>
    <property type="project" value="TreeGrafter"/>
</dbReference>
<dbReference type="InterPro" id="IPR036249">
    <property type="entry name" value="Thioredoxin-like_sf"/>
</dbReference>
<comment type="caution">
    <text evidence="5">The sequence shown here is derived from an EMBL/GenBank/DDBJ whole genome shotgun (WGS) entry which is preliminary data.</text>
</comment>
<evidence type="ECO:0000256" key="1">
    <source>
        <dbReference type="ARBA" id="ARBA00011067"/>
    </source>
</evidence>
<gene>
    <name evidence="5" type="ORF">CLODIP_2_CD00962</name>
</gene>
<keyword evidence="6" id="KW-1185">Reference proteome</keyword>
<reference evidence="5 6" key="1">
    <citation type="submission" date="2020-04" db="EMBL/GenBank/DDBJ databases">
        <authorList>
            <person name="Alioto T."/>
            <person name="Alioto T."/>
            <person name="Gomez Garrido J."/>
        </authorList>
    </citation>
    <scope>NUCLEOTIDE SEQUENCE [LARGE SCALE GENOMIC DNA]</scope>
</reference>
<dbReference type="InterPro" id="IPR010987">
    <property type="entry name" value="Glutathione-S-Trfase_C-like"/>
</dbReference>
<protein>
    <recommendedName>
        <fullName evidence="7">Glutathione transferase</fullName>
    </recommendedName>
</protein>
<evidence type="ECO:0000256" key="2">
    <source>
        <dbReference type="ARBA" id="ARBA00023002"/>
    </source>
</evidence>
<sequence length="223" mass="25817">MRFCPFAQRSLLAATAKGIKFDVVNVNLEKKPKWFLEMHPAVPILEHDDGRFVIESLIVADYLDEIGDSNISLHPRDPYKKAKDRVLVDKFNSVIGPFINCLLSFGKPEPDVKLFDAVLNNLDRYETELKNRNCEFFGGERPAMLDFMIWPFFERFEQFTIFGGKEFLLPEKRFPKLSKWMTSMLGNEAVKMWLLPAEAHAQYTRNVHFAGGSKDFDFLVDVK</sequence>
<feature type="domain" description="GST C-terminal" evidence="4">
    <location>
        <begin position="77"/>
        <end position="203"/>
    </location>
</feature>
<dbReference type="SUPFAM" id="SSF47616">
    <property type="entry name" value="GST C-terminal domain-like"/>
    <property type="match status" value="1"/>
</dbReference>
<dbReference type="Pfam" id="PF13410">
    <property type="entry name" value="GST_C_2"/>
    <property type="match status" value="1"/>
</dbReference>
<organism evidence="5 6">
    <name type="scientific">Cloeon dipterum</name>
    <dbReference type="NCBI Taxonomy" id="197152"/>
    <lineage>
        <taxon>Eukaryota</taxon>
        <taxon>Metazoa</taxon>
        <taxon>Ecdysozoa</taxon>
        <taxon>Arthropoda</taxon>
        <taxon>Hexapoda</taxon>
        <taxon>Insecta</taxon>
        <taxon>Pterygota</taxon>
        <taxon>Palaeoptera</taxon>
        <taxon>Ephemeroptera</taxon>
        <taxon>Pisciforma</taxon>
        <taxon>Baetidae</taxon>
        <taxon>Cloeon</taxon>
    </lineage>
</organism>
<dbReference type="InterPro" id="IPR036282">
    <property type="entry name" value="Glutathione-S-Trfase_C_sf"/>
</dbReference>
<dbReference type="Gene3D" id="3.40.30.10">
    <property type="entry name" value="Glutaredoxin"/>
    <property type="match status" value="1"/>
</dbReference>
<dbReference type="AlphaFoldDB" id="A0A8S1E0E6"/>
<evidence type="ECO:0000259" key="3">
    <source>
        <dbReference type="PROSITE" id="PS50404"/>
    </source>
</evidence>
<dbReference type="PROSITE" id="PS50405">
    <property type="entry name" value="GST_CTER"/>
    <property type="match status" value="1"/>
</dbReference>
<evidence type="ECO:0008006" key="7">
    <source>
        <dbReference type="Google" id="ProtNLM"/>
    </source>
</evidence>
<dbReference type="GO" id="GO:0005737">
    <property type="term" value="C:cytoplasm"/>
    <property type="evidence" value="ECO:0007669"/>
    <property type="project" value="InterPro"/>
</dbReference>
<comment type="similarity">
    <text evidence="1">Belongs to the GST superfamily. Omega family.</text>
</comment>
<accession>A0A8S1E0E6</accession>
<dbReference type="InterPro" id="IPR005442">
    <property type="entry name" value="GST_omega"/>
</dbReference>
<dbReference type="Gene3D" id="1.20.1050.10">
    <property type="match status" value="1"/>
</dbReference>
<dbReference type="EMBL" id="CADEPI010000621">
    <property type="protein sequence ID" value="CAB3387766.1"/>
    <property type="molecule type" value="Genomic_DNA"/>
</dbReference>
<dbReference type="OrthoDB" id="4951845at2759"/>
<dbReference type="Proteomes" id="UP000494165">
    <property type="component" value="Unassembled WGS sequence"/>
</dbReference>